<dbReference type="InterPro" id="IPR042186">
    <property type="entry name" value="FimD_plug_dom"/>
</dbReference>
<dbReference type="InterPro" id="IPR000015">
    <property type="entry name" value="Fimb_usher"/>
</dbReference>
<dbReference type="GO" id="GO:0009297">
    <property type="term" value="P:pilus assembly"/>
    <property type="evidence" value="ECO:0007669"/>
    <property type="project" value="InterPro"/>
</dbReference>
<dbReference type="GO" id="GO:0015473">
    <property type="term" value="F:fimbrial usher porin activity"/>
    <property type="evidence" value="ECO:0007669"/>
    <property type="project" value="InterPro"/>
</dbReference>
<dbReference type="Gene3D" id="2.60.40.2610">
    <property type="entry name" value="Outer membrane usher protein FimD, plug domain"/>
    <property type="match status" value="1"/>
</dbReference>
<dbReference type="PANTHER" id="PTHR30451:SF5">
    <property type="entry name" value="SLR0019 PROTEIN"/>
    <property type="match status" value="1"/>
</dbReference>
<dbReference type="GO" id="GO:0009279">
    <property type="term" value="C:cell outer membrane"/>
    <property type="evidence" value="ECO:0007669"/>
    <property type="project" value="TreeGrafter"/>
</dbReference>
<dbReference type="RefSeq" id="WP_150624958.1">
    <property type="nucleotide sequence ID" value="NZ_CABPSQ010000002.1"/>
</dbReference>
<accession>A0A5E4ZUP2</accession>
<dbReference type="Gene3D" id="2.60.40.3110">
    <property type="match status" value="1"/>
</dbReference>
<reference evidence="1 2" key="1">
    <citation type="submission" date="2019-08" db="EMBL/GenBank/DDBJ databases">
        <authorList>
            <person name="Peeters C."/>
        </authorList>
    </citation>
    <scope>NUCLEOTIDE SEQUENCE [LARGE SCALE GENOMIC DNA]</scope>
    <source>
        <strain evidence="1 2">LMG 31118</strain>
    </source>
</reference>
<keyword evidence="2" id="KW-1185">Reference proteome</keyword>
<organism evidence="1 2">
    <name type="scientific">Pandoraea captiosa</name>
    <dbReference type="NCBI Taxonomy" id="2508302"/>
    <lineage>
        <taxon>Bacteria</taxon>
        <taxon>Pseudomonadati</taxon>
        <taxon>Pseudomonadota</taxon>
        <taxon>Betaproteobacteria</taxon>
        <taxon>Burkholderiales</taxon>
        <taxon>Burkholderiaceae</taxon>
        <taxon>Pandoraea</taxon>
    </lineage>
</organism>
<dbReference type="OrthoDB" id="8587at2"/>
<dbReference type="PANTHER" id="PTHR30451">
    <property type="entry name" value="OUTER MEMBRANE USHER PROTEIN"/>
    <property type="match status" value="1"/>
</dbReference>
<dbReference type="AlphaFoldDB" id="A0A5E4ZUP2"/>
<sequence>MTIGKLGRCRWGLSVSIGVALAGAVAAGHGKPANAAQSQVESIEVPGDVANSAPGDEALYLEVVLNRVRVGRIVPVVLREGRLYVEAHTLHALGLAVPDEHVLVALDSLPGLRAYYDIADQRLDLNTSVELLEGDAQVVGYQPPPAPRLDPATRAPGLLLNYDLYTQDDGQTRSLSGWSEVRLFGVGPGVFRSSNITQWTGARFAGDRFQSTRLDTSWQMDFPERMVSITLGDTYSGALAWTRTMRYGGIRISRNFNLQPYRVTVPLASFIGDTTVPSTVDLFINGIRESQSTVSPGRFQVLSAPVLNGAGSAQVVITDITGQSRVVNFSLYNSARLLQSGLSDWSIDLGKLRKNYGLSSFSYSDNVMASGSGRYGLNNHVTLEGHAESTNGLTMGGLGTLLLLGRAGGVVSLSYGMSRNGGMQGRQYSLGYEWQGQWLSANVATVRRDSAFRDVASLEGSTMPRRTDQAFLGVTIGRGQLGASYVRQDYPDTPKASYVALSWAQSLGSYGNVNLSVSRDVSGGAGTTTFVYWSVPIGNRHHAWASAQSQRSGDGLTVGAMRTLPGDTDGWGWRVQGSAGRSATSGAEISQLTRYGQWRAGAQYWTNAGESNTAAYAGATGGLLLMEGSMFPMRRVDDAFAMVSTDGIEGVPVKLENRLVGTTDDKGLLLVTPLNAWENNDLSIDPLVLPADVTVDRVRLAAVPATGSGMLARFPMKSLLVVELALRDGRGEWVPAGTQVNILPGEQTAVTGYDGRLYLQDPPAGARLVVHGLCEVGLPVDLPSRGRINLGELACLQTR</sequence>
<dbReference type="Proteomes" id="UP000414136">
    <property type="component" value="Unassembled WGS sequence"/>
</dbReference>
<proteinExistence type="predicted"/>
<dbReference type="Pfam" id="PF00577">
    <property type="entry name" value="Usher"/>
    <property type="match status" value="1"/>
</dbReference>
<evidence type="ECO:0000313" key="1">
    <source>
        <dbReference type="EMBL" id="VVE65119.1"/>
    </source>
</evidence>
<gene>
    <name evidence="1" type="ORF">PCA31118_01907</name>
</gene>
<dbReference type="EMBL" id="CABPSQ010000002">
    <property type="protein sequence ID" value="VVE65119.1"/>
    <property type="molecule type" value="Genomic_DNA"/>
</dbReference>
<name>A0A5E4ZUP2_9BURK</name>
<protein>
    <submittedName>
        <fullName evidence="1">Fimbrial assembly protein</fullName>
    </submittedName>
</protein>
<evidence type="ECO:0000313" key="2">
    <source>
        <dbReference type="Proteomes" id="UP000414136"/>
    </source>
</evidence>